<accession>A0A0F9C1H1</accession>
<sequence>MAEIKPLDKIASKWAEVTPQRAGEYQEGIKNPRRSWQQATEEASDAYEEGVTAAISNQSFQKGVSEAGDAKWREGALEKGVRRWPEGVRLGKDDYRQGFAPFHSVIAGVTLPPRGPKGDPRNYDRVRAIGEALHEEKTGS</sequence>
<dbReference type="EMBL" id="LAZR01046518">
    <property type="protein sequence ID" value="KKK96364.1"/>
    <property type="molecule type" value="Genomic_DNA"/>
</dbReference>
<gene>
    <name evidence="1" type="ORF">LCGC14_2663500</name>
</gene>
<organism evidence="1">
    <name type="scientific">marine sediment metagenome</name>
    <dbReference type="NCBI Taxonomy" id="412755"/>
    <lineage>
        <taxon>unclassified sequences</taxon>
        <taxon>metagenomes</taxon>
        <taxon>ecological metagenomes</taxon>
    </lineage>
</organism>
<dbReference type="AlphaFoldDB" id="A0A0F9C1H1"/>
<proteinExistence type="predicted"/>
<name>A0A0F9C1H1_9ZZZZ</name>
<evidence type="ECO:0000313" key="1">
    <source>
        <dbReference type="EMBL" id="KKK96364.1"/>
    </source>
</evidence>
<protein>
    <submittedName>
        <fullName evidence="1">Uncharacterized protein</fullName>
    </submittedName>
</protein>
<reference evidence="1" key="1">
    <citation type="journal article" date="2015" name="Nature">
        <title>Complex archaea that bridge the gap between prokaryotes and eukaryotes.</title>
        <authorList>
            <person name="Spang A."/>
            <person name="Saw J.H."/>
            <person name="Jorgensen S.L."/>
            <person name="Zaremba-Niedzwiedzka K."/>
            <person name="Martijn J."/>
            <person name="Lind A.E."/>
            <person name="van Eijk R."/>
            <person name="Schleper C."/>
            <person name="Guy L."/>
            <person name="Ettema T.J."/>
        </authorList>
    </citation>
    <scope>NUCLEOTIDE SEQUENCE</scope>
</reference>
<comment type="caution">
    <text evidence="1">The sequence shown here is derived from an EMBL/GenBank/DDBJ whole genome shotgun (WGS) entry which is preliminary data.</text>
</comment>